<sequence length="232" mass="26334">MKRLQNTTLELSKKVSKLEQLKSINQALDFRAIQNKVQSLDQKSILLTNNQNARNQDCLALYNVTQVIDNLFKKHIQSFETSRNETLLNIESKQNASSPEIRNEITTVEVAVTSCVFSDQTFSDYIIKFSIVNFHVGINNLHTFKSSGKFVCEIPGLYFISVHIRTSNQNYYFHVRKNNMLVPSSKSDSGDTASTNQISAVVGFQLNDALYVYANNVRIEVSYSCLSIMKVK</sequence>
<dbReference type="Proteomes" id="UP000507470">
    <property type="component" value="Unassembled WGS sequence"/>
</dbReference>
<dbReference type="InterPro" id="IPR001073">
    <property type="entry name" value="C1q_dom"/>
</dbReference>
<dbReference type="SUPFAM" id="SSF49842">
    <property type="entry name" value="TNF-like"/>
    <property type="match status" value="1"/>
</dbReference>
<reference evidence="2 3" key="1">
    <citation type="submission" date="2020-06" db="EMBL/GenBank/DDBJ databases">
        <authorList>
            <person name="Li R."/>
            <person name="Bekaert M."/>
        </authorList>
    </citation>
    <scope>NUCLEOTIDE SEQUENCE [LARGE SCALE GENOMIC DNA]</scope>
    <source>
        <strain evidence="3">wild</strain>
    </source>
</reference>
<gene>
    <name evidence="2" type="ORF">MCOR_30501</name>
</gene>
<accession>A0A6J8CKQ3</accession>
<evidence type="ECO:0000259" key="1">
    <source>
        <dbReference type="Pfam" id="PF00386"/>
    </source>
</evidence>
<feature type="domain" description="C1q" evidence="1">
    <location>
        <begin position="133"/>
        <end position="215"/>
    </location>
</feature>
<keyword evidence="3" id="KW-1185">Reference proteome</keyword>
<proteinExistence type="predicted"/>
<organism evidence="2 3">
    <name type="scientific">Mytilus coruscus</name>
    <name type="common">Sea mussel</name>
    <dbReference type="NCBI Taxonomy" id="42192"/>
    <lineage>
        <taxon>Eukaryota</taxon>
        <taxon>Metazoa</taxon>
        <taxon>Spiralia</taxon>
        <taxon>Lophotrochozoa</taxon>
        <taxon>Mollusca</taxon>
        <taxon>Bivalvia</taxon>
        <taxon>Autobranchia</taxon>
        <taxon>Pteriomorphia</taxon>
        <taxon>Mytilida</taxon>
        <taxon>Mytiloidea</taxon>
        <taxon>Mytilidae</taxon>
        <taxon>Mytilinae</taxon>
        <taxon>Mytilus</taxon>
    </lineage>
</organism>
<evidence type="ECO:0000313" key="2">
    <source>
        <dbReference type="EMBL" id="CAC5395879.1"/>
    </source>
</evidence>
<name>A0A6J8CKQ3_MYTCO</name>
<dbReference type="EMBL" id="CACVKT020005595">
    <property type="protein sequence ID" value="CAC5395879.1"/>
    <property type="molecule type" value="Genomic_DNA"/>
</dbReference>
<dbReference type="AlphaFoldDB" id="A0A6J8CKQ3"/>
<dbReference type="InterPro" id="IPR008983">
    <property type="entry name" value="Tumour_necrosis_fac-like_dom"/>
</dbReference>
<protein>
    <recommendedName>
        <fullName evidence="1">C1q domain-containing protein</fullName>
    </recommendedName>
</protein>
<dbReference type="OrthoDB" id="6138508at2759"/>
<evidence type="ECO:0000313" key="3">
    <source>
        <dbReference type="Proteomes" id="UP000507470"/>
    </source>
</evidence>
<dbReference type="Pfam" id="PF00386">
    <property type="entry name" value="C1q"/>
    <property type="match status" value="1"/>
</dbReference>
<dbReference type="Gene3D" id="2.60.120.40">
    <property type="match status" value="1"/>
</dbReference>